<feature type="transmembrane region" description="Helical" evidence="1">
    <location>
        <begin position="167"/>
        <end position="198"/>
    </location>
</feature>
<feature type="transmembrane region" description="Helical" evidence="1">
    <location>
        <begin position="414"/>
        <end position="437"/>
    </location>
</feature>
<comment type="caution">
    <text evidence="2">The sequence shown here is derived from an EMBL/GenBank/DDBJ whole genome shotgun (WGS) entry which is preliminary data.</text>
</comment>
<dbReference type="InterPro" id="IPR003474">
    <property type="entry name" value="Glcn_transporter"/>
</dbReference>
<feature type="transmembrane region" description="Helical" evidence="1">
    <location>
        <begin position="103"/>
        <end position="128"/>
    </location>
</feature>
<feature type="transmembrane region" description="Helical" evidence="1">
    <location>
        <begin position="298"/>
        <end position="319"/>
    </location>
</feature>
<dbReference type="STRING" id="994573.T472_0207090"/>
<reference evidence="2 3" key="1">
    <citation type="journal article" date="2014" name="Genome Announc.">
        <title>Genome Sequence of Youngiibacter fragilis, the Type Strain of the Genus Youngiibacter.</title>
        <authorList>
            <person name="Wawrik C.B."/>
            <person name="Callaghan A.V."/>
            <person name="Stamps B.W."/>
            <person name="Wawrik B."/>
        </authorList>
    </citation>
    <scope>NUCLEOTIDE SEQUENCE [LARGE SCALE GENOMIC DNA]</scope>
    <source>
        <strain evidence="2 3">232.1</strain>
    </source>
</reference>
<keyword evidence="1" id="KW-0472">Membrane</keyword>
<feature type="transmembrane region" description="Helical" evidence="1">
    <location>
        <begin position="62"/>
        <end position="82"/>
    </location>
</feature>
<name>V7I7Q8_9CLOT</name>
<evidence type="ECO:0000313" key="2">
    <source>
        <dbReference type="EMBL" id="ETA81269.1"/>
    </source>
</evidence>
<dbReference type="Proteomes" id="UP000017747">
    <property type="component" value="Unassembled WGS sequence"/>
</dbReference>
<evidence type="ECO:0000313" key="3">
    <source>
        <dbReference type="Proteomes" id="UP000017747"/>
    </source>
</evidence>
<evidence type="ECO:0000256" key="1">
    <source>
        <dbReference type="SAM" id="Phobius"/>
    </source>
</evidence>
<dbReference type="GO" id="GO:0005886">
    <property type="term" value="C:plasma membrane"/>
    <property type="evidence" value="ECO:0007669"/>
    <property type="project" value="TreeGrafter"/>
</dbReference>
<keyword evidence="1" id="KW-1133">Transmembrane helix</keyword>
<dbReference type="RefSeq" id="WP_023388696.1">
    <property type="nucleotide sequence ID" value="NZ_AXUN02000135.1"/>
</dbReference>
<dbReference type="PANTHER" id="PTHR30354">
    <property type="entry name" value="GNT FAMILY GLUCONATE TRANSPORTER"/>
    <property type="match status" value="1"/>
</dbReference>
<dbReference type="Pfam" id="PF02447">
    <property type="entry name" value="GntP_permease"/>
    <property type="match status" value="1"/>
</dbReference>
<feature type="transmembrane region" description="Helical" evidence="1">
    <location>
        <begin position="259"/>
        <end position="278"/>
    </location>
</feature>
<organism evidence="2 3">
    <name type="scientific">Youngiibacter fragilis 232.1</name>
    <dbReference type="NCBI Taxonomy" id="994573"/>
    <lineage>
        <taxon>Bacteria</taxon>
        <taxon>Bacillati</taxon>
        <taxon>Bacillota</taxon>
        <taxon>Clostridia</taxon>
        <taxon>Eubacteriales</taxon>
        <taxon>Clostridiaceae</taxon>
        <taxon>Youngiibacter</taxon>
    </lineage>
</organism>
<dbReference type="PANTHER" id="PTHR30354:SF11">
    <property type="entry name" value="PERMEASE"/>
    <property type="match status" value="1"/>
</dbReference>
<feature type="transmembrane region" description="Helical" evidence="1">
    <location>
        <begin position="31"/>
        <end position="50"/>
    </location>
</feature>
<feature type="transmembrane region" description="Helical" evidence="1">
    <location>
        <begin position="6"/>
        <end position="24"/>
    </location>
</feature>
<protein>
    <submittedName>
        <fullName evidence="2">Gluconate transporter</fullName>
    </submittedName>
</protein>
<dbReference type="eggNOG" id="COG2610">
    <property type="taxonomic scope" value="Bacteria"/>
</dbReference>
<dbReference type="GO" id="GO:0015128">
    <property type="term" value="F:gluconate transmembrane transporter activity"/>
    <property type="evidence" value="ECO:0007669"/>
    <property type="project" value="InterPro"/>
</dbReference>
<feature type="transmembrane region" description="Helical" evidence="1">
    <location>
        <begin position="331"/>
        <end position="353"/>
    </location>
</feature>
<gene>
    <name evidence="2" type="ORF">T472_0207090</name>
</gene>
<feature type="transmembrane region" description="Helical" evidence="1">
    <location>
        <begin position="230"/>
        <end position="247"/>
    </location>
</feature>
<proteinExistence type="predicted"/>
<feature type="transmembrane region" description="Helical" evidence="1">
    <location>
        <begin position="373"/>
        <end position="393"/>
    </location>
</feature>
<dbReference type="AlphaFoldDB" id="V7I7Q8"/>
<keyword evidence="1" id="KW-0812">Transmembrane</keyword>
<keyword evidence="3" id="KW-1185">Reference proteome</keyword>
<dbReference type="EMBL" id="AXUN02000135">
    <property type="protein sequence ID" value="ETA81269.1"/>
    <property type="molecule type" value="Genomic_DNA"/>
</dbReference>
<accession>V7I7Q8</accession>
<feature type="transmembrane region" description="Helical" evidence="1">
    <location>
        <begin position="140"/>
        <end position="160"/>
    </location>
</feature>
<dbReference type="OrthoDB" id="9787129at2"/>
<sequence>MFTSTAYILAVFVACIIFMILLISKAKVHPVISILLTSLILAIALGTPWADVMPTIEKGFAGTIDDIALVILLGCILGKVLEETGAAVSITKFAIKIFGKKRIIWGIVLSSAILGIPIFADSVVILLIPIVSTLAVEAGASMMAFGTALYLGALTTASLVPPTPGPVAAAALLGVPIGEAILWGLLVAIPGVFAATLYSKSMKTMVLPKEEYLEAAKKSDGFKLPSVGNSLAPIILPLVLIMLNTILNNIIPDTAVARFFSFAGSPTPALLTGCFYSLALTGMKWKTKVVVNDWVESAVRSAAMPILVTGMGGALAIFIKNAGVADKIAAGVVNMSLPGILVPIVIAALIHVITGSNSLGVMTAAALVQPMLVTIGISPLAAFLACASGALMFKQANSSGFWVTVSMSNMNVNQGLIGVGGASTVAGAVCSIFTIILHVSGLI</sequence>